<dbReference type="GO" id="GO:0044423">
    <property type="term" value="C:virion component"/>
    <property type="evidence" value="ECO:0007669"/>
    <property type="project" value="UniProtKB-KW"/>
</dbReference>
<keyword evidence="4" id="KW-0946">Virion</keyword>
<evidence type="ECO:0000256" key="3">
    <source>
        <dbReference type="ARBA" id="ARBA00022612"/>
    </source>
</evidence>
<name>A0A0F8XGE9_9ZZZZ</name>
<gene>
    <name evidence="7" type="ORF">LCGC14_3028030</name>
</gene>
<evidence type="ECO:0000313" key="7">
    <source>
        <dbReference type="EMBL" id="KKK60070.1"/>
    </source>
</evidence>
<dbReference type="EMBL" id="LAZR01063153">
    <property type="protein sequence ID" value="KKK60070.1"/>
    <property type="molecule type" value="Genomic_DNA"/>
</dbReference>
<feature type="non-terminal residue" evidence="7">
    <location>
        <position position="327"/>
    </location>
</feature>
<evidence type="ECO:0000256" key="2">
    <source>
        <dbReference type="ARBA" id="ARBA00022595"/>
    </source>
</evidence>
<dbReference type="InterPro" id="IPR020991">
    <property type="entry name" value="Connector_podovirus"/>
</dbReference>
<dbReference type="GO" id="GO:0046718">
    <property type="term" value="P:symbiont entry into host cell"/>
    <property type="evidence" value="ECO:0007669"/>
    <property type="project" value="UniProtKB-KW"/>
</dbReference>
<protein>
    <submittedName>
        <fullName evidence="7">Uncharacterized protein</fullName>
    </submittedName>
</protein>
<evidence type="ECO:0000256" key="4">
    <source>
        <dbReference type="ARBA" id="ARBA00022844"/>
    </source>
</evidence>
<evidence type="ECO:0000256" key="6">
    <source>
        <dbReference type="ARBA" id="ARBA00023296"/>
    </source>
</evidence>
<evidence type="ECO:0000256" key="1">
    <source>
        <dbReference type="ARBA" id="ARBA00004328"/>
    </source>
</evidence>
<organism evidence="7">
    <name type="scientific">marine sediment metagenome</name>
    <dbReference type="NCBI Taxonomy" id="412755"/>
    <lineage>
        <taxon>unclassified sequences</taxon>
        <taxon>metagenomes</taxon>
        <taxon>ecological metagenomes</taxon>
    </lineage>
</organism>
<keyword evidence="6" id="KW-1160">Virus entry into host cell</keyword>
<evidence type="ECO:0000256" key="5">
    <source>
        <dbReference type="ARBA" id="ARBA00023219"/>
    </source>
</evidence>
<keyword evidence="2" id="KW-1162">Viral penetration into host cytoplasm</keyword>
<keyword evidence="3" id="KW-1188">Viral release from host cell</keyword>
<reference evidence="7" key="1">
    <citation type="journal article" date="2015" name="Nature">
        <title>Complex archaea that bridge the gap between prokaryotes and eukaryotes.</title>
        <authorList>
            <person name="Spang A."/>
            <person name="Saw J.H."/>
            <person name="Jorgensen S.L."/>
            <person name="Zaremba-Niedzwiedzka K."/>
            <person name="Martijn J."/>
            <person name="Lind A.E."/>
            <person name="van Eijk R."/>
            <person name="Schleper C."/>
            <person name="Guy L."/>
            <person name="Ettema T.J."/>
        </authorList>
    </citation>
    <scope>NUCLEOTIDE SEQUENCE</scope>
</reference>
<comment type="caution">
    <text evidence="7">The sequence shown here is derived from an EMBL/GenBank/DDBJ whole genome shotgun (WGS) entry which is preliminary data.</text>
</comment>
<sequence>MTPEQIITLRNIELSAQGNIRNLWQDTSNFVYPYIQITSKFEPGTRRTREIFDLTPMLDAEDMVANLKHILFPAGQVFFAIKVGNNTALPDNIQRYISMLTEVTHDAIFNSNFITELDEVLRSLIHFGPASIFSEWTKKIGLNYRNSVIGTYQLIENSKKLVDGIIITIEYTPQQAIDEFADKAGPDIIKAANDPQKVNTKFEYIYIIKPRDVINPNLSANIGSNMPWEQQVVNVKEKLIVFESGFPQFPYHTARWKRPAMEKDGRGISTELLPQIRVLNRMNRDFIEVGNKWANPARETLSSFEGQFRTFPGANNVVRELPSSRAV</sequence>
<accession>A0A0F8XGE9</accession>
<comment type="subcellular location">
    <subcellularLocation>
        <location evidence="1">Virion</location>
    </subcellularLocation>
</comment>
<dbReference type="AlphaFoldDB" id="A0A0F8XGE9"/>
<keyword evidence="5" id="KW-0231">Viral genome packaging</keyword>
<proteinExistence type="predicted"/>
<dbReference type="Pfam" id="PF12236">
    <property type="entry name" value="Head-tail_con"/>
    <property type="match status" value="1"/>
</dbReference>